<protein>
    <recommendedName>
        <fullName evidence="1">GyrI-like small molecule binding domain-containing protein</fullName>
    </recommendedName>
</protein>
<name>A0ABQ6G5C3_9CHLR</name>
<comment type="caution">
    <text evidence="2">The sequence shown here is derived from an EMBL/GenBank/DDBJ whole genome shotgun (WGS) entry which is preliminary data.</text>
</comment>
<proteinExistence type="predicted"/>
<feature type="domain" description="GyrI-like small molecule binding" evidence="1">
    <location>
        <begin position="26"/>
        <end position="189"/>
    </location>
</feature>
<dbReference type="InterPro" id="IPR011256">
    <property type="entry name" value="Reg_factor_effector_dom_sf"/>
</dbReference>
<gene>
    <name evidence="2" type="ORF">KDH_72960</name>
</gene>
<dbReference type="EMBL" id="BSRI01000002">
    <property type="protein sequence ID" value="GLV60477.1"/>
    <property type="molecule type" value="Genomic_DNA"/>
</dbReference>
<evidence type="ECO:0000313" key="3">
    <source>
        <dbReference type="Proteomes" id="UP001344906"/>
    </source>
</evidence>
<keyword evidence="3" id="KW-1185">Reference proteome</keyword>
<organism evidence="2 3">
    <name type="scientific">Dictyobacter halimunensis</name>
    <dbReference type="NCBI Taxonomy" id="3026934"/>
    <lineage>
        <taxon>Bacteria</taxon>
        <taxon>Bacillati</taxon>
        <taxon>Chloroflexota</taxon>
        <taxon>Ktedonobacteria</taxon>
        <taxon>Ktedonobacterales</taxon>
        <taxon>Dictyobacteraceae</taxon>
        <taxon>Dictyobacter</taxon>
    </lineage>
</organism>
<sequence length="214" mass="24535">MSTNMKLTRLDLKKDLKHLYTPPVREVEVVEVPAMQFLMLDGMGDPNTAQEYKDAVEALYTVAYSAKFLLKKEAALDYPVMPLEGLWWADGGREAPREHWQWTLMIMQPDCVTAACFAQALGQARRKKPGLRALEKVRLELFPEGRAAQVMHVGPFADEGSTLEKLDRFFTEHGHAFRGKHHEIYLNDLRRIAPRQDAYRAPPSHCIRTMPVFK</sequence>
<reference evidence="2 3" key="1">
    <citation type="submission" date="2023-02" db="EMBL/GenBank/DDBJ databases">
        <title>Dictyobacter halimunensis sp. nov., a new member of the class Ktedonobacteria from forest soil in a geothermal area.</title>
        <authorList>
            <person name="Rachmania M.K."/>
            <person name="Ningsih F."/>
            <person name="Sakai Y."/>
            <person name="Yabe S."/>
            <person name="Yokota A."/>
            <person name="Sjamsuridzal W."/>
        </authorList>
    </citation>
    <scope>NUCLEOTIDE SEQUENCE [LARGE SCALE GENOMIC DNA]</scope>
    <source>
        <strain evidence="2 3">S3.2.2.5</strain>
    </source>
</reference>
<dbReference type="InterPro" id="IPR029442">
    <property type="entry name" value="GyrI-like"/>
</dbReference>
<evidence type="ECO:0000313" key="2">
    <source>
        <dbReference type="EMBL" id="GLV60477.1"/>
    </source>
</evidence>
<evidence type="ECO:0000259" key="1">
    <source>
        <dbReference type="Pfam" id="PF06445"/>
    </source>
</evidence>
<dbReference type="RefSeq" id="WP_338257556.1">
    <property type="nucleotide sequence ID" value="NZ_BSRI01000002.1"/>
</dbReference>
<dbReference type="Proteomes" id="UP001344906">
    <property type="component" value="Unassembled WGS sequence"/>
</dbReference>
<dbReference type="SUPFAM" id="SSF55136">
    <property type="entry name" value="Probable bacterial effector-binding domain"/>
    <property type="match status" value="1"/>
</dbReference>
<accession>A0ABQ6G5C3</accession>
<dbReference type="Pfam" id="PF06445">
    <property type="entry name" value="GyrI-like"/>
    <property type="match status" value="1"/>
</dbReference>
<dbReference type="Gene3D" id="3.20.80.10">
    <property type="entry name" value="Regulatory factor, effector binding domain"/>
    <property type="match status" value="1"/>
</dbReference>